<dbReference type="AlphaFoldDB" id="A0AAQ3R6P1"/>
<gene>
    <name evidence="2" type="ORF">R9X50_00027200</name>
</gene>
<dbReference type="Gene3D" id="3.40.50.1820">
    <property type="entry name" value="alpha/beta hydrolase"/>
    <property type="match status" value="1"/>
</dbReference>
<name>A0AAQ3R6P1_9PEZI</name>
<dbReference type="SUPFAM" id="SSF53474">
    <property type="entry name" value="alpha/beta-Hydrolases"/>
    <property type="match status" value="1"/>
</dbReference>
<dbReference type="PANTHER" id="PTHR43798:SF33">
    <property type="entry name" value="HYDROLASE, PUTATIVE (AFU_ORTHOLOGUE AFUA_2G14860)-RELATED"/>
    <property type="match status" value="1"/>
</dbReference>
<dbReference type="GO" id="GO:0003824">
    <property type="term" value="F:catalytic activity"/>
    <property type="evidence" value="ECO:0007669"/>
    <property type="project" value="InterPro"/>
</dbReference>
<reference evidence="2 3" key="1">
    <citation type="submission" date="2023-11" db="EMBL/GenBank/DDBJ databases">
        <title>An acidophilic fungus is an integral part of prey digestion in a carnivorous sundew plant.</title>
        <authorList>
            <person name="Tsai I.J."/>
        </authorList>
    </citation>
    <scope>NUCLEOTIDE SEQUENCE [LARGE SCALE GENOMIC DNA]</scope>
    <source>
        <strain evidence="2">169a</strain>
    </source>
</reference>
<dbReference type="PANTHER" id="PTHR43798">
    <property type="entry name" value="MONOACYLGLYCEROL LIPASE"/>
    <property type="match status" value="1"/>
</dbReference>
<dbReference type="InterPro" id="IPR050266">
    <property type="entry name" value="AB_hydrolase_sf"/>
</dbReference>
<keyword evidence="3" id="KW-1185">Reference proteome</keyword>
<dbReference type="InterPro" id="IPR000073">
    <property type="entry name" value="AB_hydrolase_1"/>
</dbReference>
<dbReference type="Pfam" id="PF12697">
    <property type="entry name" value="Abhydrolase_6"/>
    <property type="match status" value="1"/>
</dbReference>
<sequence>MAFADIECESQDGVHFLLSGPAASTSALVFVHGWACEGSDYRYLTHELRERDFNSRIVAVDLPGHGKTPKECCSHPTMSAFAEKISALVNELALERTIVVGHSMGCRIAVETCSKINESSGNAICSGVVFLDGSHYSLRPGRLAFERGDPLHDNRSPEQIDALKEKVFKNMFGDRTPSEFKRTALEHVKAMDSEYSSAIRDAFIEYDYHSWDEALASLGSSGTPLLNFQSNDVDASNQRIQLQAGQVSKWMVHLGQKAPQVKHFVVEDSGHFPHVDQPKKVSEVLLDFMKAIDKIMNIAG</sequence>
<protein>
    <recommendedName>
        <fullName evidence="1">AB hydrolase-1 domain-containing protein</fullName>
    </recommendedName>
</protein>
<dbReference type="InterPro" id="IPR000639">
    <property type="entry name" value="Epox_hydrolase-like"/>
</dbReference>
<dbReference type="PRINTS" id="PR00412">
    <property type="entry name" value="EPOXHYDRLASE"/>
</dbReference>
<evidence type="ECO:0000313" key="2">
    <source>
        <dbReference type="EMBL" id="WPG97495.1"/>
    </source>
</evidence>
<dbReference type="EMBL" id="CP138580">
    <property type="protein sequence ID" value="WPG97495.1"/>
    <property type="molecule type" value="Genomic_DNA"/>
</dbReference>
<accession>A0AAQ3R6P1</accession>
<dbReference type="InterPro" id="IPR029058">
    <property type="entry name" value="AB_hydrolase_fold"/>
</dbReference>
<evidence type="ECO:0000313" key="3">
    <source>
        <dbReference type="Proteomes" id="UP001303373"/>
    </source>
</evidence>
<dbReference type="Proteomes" id="UP001303373">
    <property type="component" value="Chromosome 1"/>
</dbReference>
<proteinExistence type="predicted"/>
<dbReference type="GO" id="GO:0016020">
    <property type="term" value="C:membrane"/>
    <property type="evidence" value="ECO:0007669"/>
    <property type="project" value="TreeGrafter"/>
</dbReference>
<evidence type="ECO:0000259" key="1">
    <source>
        <dbReference type="Pfam" id="PF12697"/>
    </source>
</evidence>
<feature type="domain" description="AB hydrolase-1" evidence="1">
    <location>
        <begin position="28"/>
        <end position="283"/>
    </location>
</feature>
<organism evidence="2 3">
    <name type="scientific">Acrodontium crateriforme</name>
    <dbReference type="NCBI Taxonomy" id="150365"/>
    <lineage>
        <taxon>Eukaryota</taxon>
        <taxon>Fungi</taxon>
        <taxon>Dikarya</taxon>
        <taxon>Ascomycota</taxon>
        <taxon>Pezizomycotina</taxon>
        <taxon>Dothideomycetes</taxon>
        <taxon>Dothideomycetidae</taxon>
        <taxon>Mycosphaerellales</taxon>
        <taxon>Teratosphaeriaceae</taxon>
        <taxon>Acrodontium</taxon>
    </lineage>
</organism>